<protein>
    <recommendedName>
        <fullName evidence="1">Spore protein YkvP/CgeB glycosyl transferase-like domain-containing protein</fullName>
    </recommendedName>
</protein>
<feature type="domain" description="Spore protein YkvP/CgeB glycosyl transferase-like" evidence="1">
    <location>
        <begin position="203"/>
        <end position="340"/>
    </location>
</feature>
<dbReference type="RefSeq" id="WP_173942036.1">
    <property type="nucleotide sequence ID" value="NZ_CBCSCD010000002.1"/>
</dbReference>
<reference evidence="2 3" key="1">
    <citation type="submission" date="2018-04" db="EMBL/GenBank/DDBJ databases">
        <title>Polynucleobacter sp. LimPoW16 genome.</title>
        <authorList>
            <person name="Hahn M.W."/>
        </authorList>
    </citation>
    <scope>NUCLEOTIDE SEQUENCE [LARGE SCALE GENOMIC DNA]</scope>
    <source>
        <strain evidence="2 3">LimPoW16</strain>
    </source>
</reference>
<evidence type="ECO:0000259" key="1">
    <source>
        <dbReference type="Pfam" id="PF13524"/>
    </source>
</evidence>
<sequence length="347" mass="40363">MSKKKILITFVDSFSIVDHLKKEFTELSIDVDVYITNNSGHWLHRYFFKRINKLAKAFGLLPTHIDLFWWCPFSFEKFRDREFALRIEKFKPDLIFCIHGQQFGETILNVTKITKIGWYVEPNPDYNELIRHARLFDLYLSYDSRSVELLNGLNIRSEYQSHVASPSDFYVIPGSTKEIDVLLYGAWSPWREAVLFAAYQATKNIALYGNGWFKNCTIFSKKDLLSIHRGKEIIGSDLNQVINKSHIVLNAQRLKKSTTGLDTRAFDVLASGALLLTDAPTDLFRHFRDKEDLLVYEDSEELPKLIKYILEGGVEIDKIRRTGREKVLQGLTYRDLCQKISQKFLTD</sequence>
<organism evidence="2 3">
    <name type="scientific">Polynucleobacter antarcticus</name>
    <dbReference type="NCBI Taxonomy" id="1743162"/>
    <lineage>
        <taxon>Bacteria</taxon>
        <taxon>Pseudomonadati</taxon>
        <taxon>Pseudomonadota</taxon>
        <taxon>Betaproteobacteria</taxon>
        <taxon>Burkholderiales</taxon>
        <taxon>Burkholderiaceae</taxon>
        <taxon>Polynucleobacter</taxon>
    </lineage>
</organism>
<gene>
    <name evidence="2" type="ORF">DCO16_01570</name>
</gene>
<evidence type="ECO:0000313" key="3">
    <source>
        <dbReference type="Proteomes" id="UP000500806"/>
    </source>
</evidence>
<name>A0A6M9PIA9_9BURK</name>
<evidence type="ECO:0000313" key="2">
    <source>
        <dbReference type="EMBL" id="QKM61884.1"/>
    </source>
</evidence>
<dbReference type="InterPro" id="IPR055259">
    <property type="entry name" value="YkvP/CgeB_Glyco_trans-like"/>
</dbReference>
<accession>A0A6M9PIA9</accession>
<dbReference type="KEGG" id="pani:DCO16_01570"/>
<dbReference type="AlphaFoldDB" id="A0A6M9PIA9"/>
<keyword evidence="3" id="KW-1185">Reference proteome</keyword>
<proteinExistence type="predicted"/>
<dbReference type="EMBL" id="CP028941">
    <property type="protein sequence ID" value="QKM61884.1"/>
    <property type="molecule type" value="Genomic_DNA"/>
</dbReference>
<dbReference type="Pfam" id="PF13524">
    <property type="entry name" value="Glyco_trans_1_2"/>
    <property type="match status" value="1"/>
</dbReference>
<dbReference type="Proteomes" id="UP000500806">
    <property type="component" value="Chromosome"/>
</dbReference>